<keyword evidence="3 8" id="KW-0808">Transferase</keyword>
<name>A0ABM3QVA7_SPIOL</name>
<keyword evidence="4 8" id="KW-0812">Transmembrane</keyword>
<gene>
    <name evidence="12" type="primary">LOC110781916</name>
</gene>
<organism evidence="11 12">
    <name type="scientific">Spinacia oleracea</name>
    <name type="common">Spinach</name>
    <dbReference type="NCBI Taxonomy" id="3562"/>
    <lineage>
        <taxon>Eukaryota</taxon>
        <taxon>Viridiplantae</taxon>
        <taxon>Streptophyta</taxon>
        <taxon>Embryophyta</taxon>
        <taxon>Tracheophyta</taxon>
        <taxon>Spermatophyta</taxon>
        <taxon>Magnoliopsida</taxon>
        <taxon>eudicotyledons</taxon>
        <taxon>Gunneridae</taxon>
        <taxon>Pentapetalae</taxon>
        <taxon>Caryophyllales</taxon>
        <taxon>Chenopodiaceae</taxon>
        <taxon>Chenopodioideae</taxon>
        <taxon>Anserineae</taxon>
        <taxon>Spinacia</taxon>
    </lineage>
</organism>
<keyword evidence="5 8" id="KW-1133">Transmembrane helix</keyword>
<evidence type="ECO:0000256" key="8">
    <source>
        <dbReference type="RuleBase" id="RU079119"/>
    </source>
</evidence>
<evidence type="ECO:0000256" key="3">
    <source>
        <dbReference type="ARBA" id="ARBA00022679"/>
    </source>
</evidence>
<feature type="compositionally biased region" description="Polar residues" evidence="9">
    <location>
        <begin position="153"/>
        <end position="168"/>
    </location>
</feature>
<feature type="transmembrane region" description="Helical" evidence="8">
    <location>
        <begin position="48"/>
        <end position="68"/>
    </location>
</feature>
<dbReference type="PROSITE" id="PS50216">
    <property type="entry name" value="DHHC"/>
    <property type="match status" value="1"/>
</dbReference>
<evidence type="ECO:0000256" key="5">
    <source>
        <dbReference type="ARBA" id="ARBA00022989"/>
    </source>
</evidence>
<feature type="transmembrane region" description="Helical" evidence="8">
    <location>
        <begin position="80"/>
        <end position="97"/>
    </location>
</feature>
<feature type="transmembrane region" description="Helical" evidence="8">
    <location>
        <begin position="207"/>
        <end position="230"/>
    </location>
</feature>
<dbReference type="RefSeq" id="XP_056687302.1">
    <property type="nucleotide sequence ID" value="XM_056831324.1"/>
</dbReference>
<dbReference type="Pfam" id="PF01529">
    <property type="entry name" value="DHHC"/>
    <property type="match status" value="1"/>
</dbReference>
<dbReference type="InterPro" id="IPR001594">
    <property type="entry name" value="Palmitoyltrfase_DHHC"/>
</dbReference>
<dbReference type="Proteomes" id="UP000813463">
    <property type="component" value="Chromosome 6"/>
</dbReference>
<feature type="transmembrane region" description="Helical" evidence="8">
    <location>
        <begin position="21"/>
        <end position="42"/>
    </location>
</feature>
<comment type="catalytic activity">
    <reaction evidence="8">
        <text>L-cysteinyl-[protein] + hexadecanoyl-CoA = S-hexadecanoyl-L-cysteinyl-[protein] + CoA</text>
        <dbReference type="Rhea" id="RHEA:36683"/>
        <dbReference type="Rhea" id="RHEA-COMP:10131"/>
        <dbReference type="Rhea" id="RHEA-COMP:11032"/>
        <dbReference type="ChEBI" id="CHEBI:29950"/>
        <dbReference type="ChEBI" id="CHEBI:57287"/>
        <dbReference type="ChEBI" id="CHEBI:57379"/>
        <dbReference type="ChEBI" id="CHEBI:74151"/>
        <dbReference type="EC" id="2.3.1.225"/>
    </reaction>
</comment>
<feature type="domain" description="Palmitoyltransferase DHHC" evidence="10">
    <location>
        <begin position="173"/>
        <end position="301"/>
    </location>
</feature>
<sequence length="342" mass="39193">MAGSIEEYGSRRKSPELIIRCMISLISGIITQISLLLIPHLFPLFSLLFQFILSGAVLAIAIISCQFIKRLLRVHASAPAFVFFHIIFIWVVYLSVIRQVVSLLLNIVFNAELAVLLIGFLRILSSDPGFIRHDSPGLVEGSISEDGHHLEETSSTAGGISSHNSNEMTSLSSRRMRYCRICKAYVMGFDHHCPAFGNCIGQKNYGLFLSLLVLFIVTETAYSVLSYQWINRHLILKENSSKCFGRFVQFCTILDSLTRNELACMFIDYTDDSLMTKQVIFFAWHVHCVCFNIRTEEWINWRRYPEFHVILQPSPDQSLPDTRFRNPYNEGIFCNLKNFLLR</sequence>
<feature type="region of interest" description="Disordered" evidence="9">
    <location>
        <begin position="149"/>
        <end position="168"/>
    </location>
</feature>
<feature type="transmembrane region" description="Helical" evidence="8">
    <location>
        <begin position="103"/>
        <end position="124"/>
    </location>
</feature>
<protein>
    <recommendedName>
        <fullName evidence="8">S-acyltransferase</fullName>
        <ecNumber evidence="8">2.3.1.225</ecNumber>
    </recommendedName>
    <alternativeName>
        <fullName evidence="8">Palmitoyltransferase</fullName>
    </alternativeName>
</protein>
<evidence type="ECO:0000256" key="4">
    <source>
        <dbReference type="ARBA" id="ARBA00022692"/>
    </source>
</evidence>
<comment type="domain">
    <text evidence="8">The DHHC domain is required for palmitoyltransferase activity.</text>
</comment>
<comment type="similarity">
    <text evidence="2 8">Belongs to the DHHC palmitoyltransferase family.</text>
</comment>
<keyword evidence="7 8" id="KW-0012">Acyltransferase</keyword>
<evidence type="ECO:0000256" key="9">
    <source>
        <dbReference type="SAM" id="MobiDB-lite"/>
    </source>
</evidence>
<accession>A0ABM3QVA7</accession>
<dbReference type="PANTHER" id="PTHR22883:SF127">
    <property type="entry name" value="ZDHHC-TYPE PALMITOYLTRANSFERASE 3-RELATED"/>
    <property type="match status" value="1"/>
</dbReference>
<evidence type="ECO:0000256" key="7">
    <source>
        <dbReference type="ARBA" id="ARBA00023315"/>
    </source>
</evidence>
<dbReference type="PANTHER" id="PTHR22883">
    <property type="entry name" value="ZINC FINGER DHHC DOMAIN CONTAINING PROTEIN"/>
    <property type="match status" value="1"/>
</dbReference>
<evidence type="ECO:0000313" key="12">
    <source>
        <dbReference type="RefSeq" id="XP_056687302.1"/>
    </source>
</evidence>
<evidence type="ECO:0000259" key="10">
    <source>
        <dbReference type="Pfam" id="PF01529"/>
    </source>
</evidence>
<evidence type="ECO:0000256" key="6">
    <source>
        <dbReference type="ARBA" id="ARBA00023136"/>
    </source>
</evidence>
<keyword evidence="6 8" id="KW-0472">Membrane</keyword>
<evidence type="ECO:0000256" key="2">
    <source>
        <dbReference type="ARBA" id="ARBA00008574"/>
    </source>
</evidence>
<comment type="subcellular location">
    <subcellularLocation>
        <location evidence="1">Endomembrane system</location>
        <topology evidence="1">Multi-pass membrane protein</topology>
    </subcellularLocation>
</comment>
<keyword evidence="11" id="KW-1185">Reference proteome</keyword>
<proteinExistence type="inferred from homology"/>
<reference evidence="12" key="2">
    <citation type="submission" date="2025-08" db="UniProtKB">
        <authorList>
            <consortium name="RefSeq"/>
        </authorList>
    </citation>
    <scope>IDENTIFICATION</scope>
    <source>
        <tissue evidence="12">Leaf</tissue>
    </source>
</reference>
<reference evidence="11" key="1">
    <citation type="journal article" date="2021" name="Nat. Commun.">
        <title>Genomic analyses provide insights into spinach domestication and the genetic basis of agronomic traits.</title>
        <authorList>
            <person name="Cai X."/>
            <person name="Sun X."/>
            <person name="Xu C."/>
            <person name="Sun H."/>
            <person name="Wang X."/>
            <person name="Ge C."/>
            <person name="Zhang Z."/>
            <person name="Wang Q."/>
            <person name="Fei Z."/>
            <person name="Jiao C."/>
            <person name="Wang Q."/>
        </authorList>
    </citation>
    <scope>NUCLEOTIDE SEQUENCE [LARGE SCALE GENOMIC DNA]</scope>
    <source>
        <strain evidence="11">cv. Varoflay</strain>
    </source>
</reference>
<evidence type="ECO:0000256" key="1">
    <source>
        <dbReference type="ARBA" id="ARBA00004127"/>
    </source>
</evidence>
<dbReference type="InterPro" id="IPR039859">
    <property type="entry name" value="PFA4/ZDH16/20/ERF2-like"/>
</dbReference>
<dbReference type="GeneID" id="110781916"/>
<dbReference type="EC" id="2.3.1.225" evidence="8"/>
<evidence type="ECO:0000313" key="11">
    <source>
        <dbReference type="Proteomes" id="UP000813463"/>
    </source>
</evidence>